<keyword evidence="1" id="KW-1133">Transmembrane helix</keyword>
<dbReference type="InParanoid" id="A0A1X2HUE6"/>
<keyword evidence="1" id="KW-0812">Transmembrane</keyword>
<comment type="caution">
    <text evidence="2">The sequence shown here is derived from an EMBL/GenBank/DDBJ whole genome shotgun (WGS) entry which is preliminary data.</text>
</comment>
<accession>A0A1X2HUE6</accession>
<protein>
    <submittedName>
        <fullName evidence="2">Uncharacterized protein</fullName>
    </submittedName>
</protein>
<evidence type="ECO:0000256" key="1">
    <source>
        <dbReference type="SAM" id="Phobius"/>
    </source>
</evidence>
<keyword evidence="3" id="KW-1185">Reference proteome</keyword>
<dbReference type="EMBL" id="MCGN01000001">
    <property type="protein sequence ID" value="ORZ03186.1"/>
    <property type="molecule type" value="Genomic_DNA"/>
</dbReference>
<evidence type="ECO:0000313" key="3">
    <source>
        <dbReference type="Proteomes" id="UP000242180"/>
    </source>
</evidence>
<evidence type="ECO:0000313" key="2">
    <source>
        <dbReference type="EMBL" id="ORZ03186.1"/>
    </source>
</evidence>
<organism evidence="2 3">
    <name type="scientific">Syncephalastrum racemosum</name>
    <name type="common">Filamentous fungus</name>
    <dbReference type="NCBI Taxonomy" id="13706"/>
    <lineage>
        <taxon>Eukaryota</taxon>
        <taxon>Fungi</taxon>
        <taxon>Fungi incertae sedis</taxon>
        <taxon>Mucoromycota</taxon>
        <taxon>Mucoromycotina</taxon>
        <taxon>Mucoromycetes</taxon>
        <taxon>Mucorales</taxon>
        <taxon>Syncephalastraceae</taxon>
        <taxon>Syncephalastrum</taxon>
    </lineage>
</organism>
<proteinExistence type="predicted"/>
<dbReference type="Proteomes" id="UP000242180">
    <property type="component" value="Unassembled WGS sequence"/>
</dbReference>
<dbReference type="AlphaFoldDB" id="A0A1X2HUE6"/>
<reference evidence="2 3" key="1">
    <citation type="submission" date="2016-07" db="EMBL/GenBank/DDBJ databases">
        <title>Pervasive Adenine N6-methylation of Active Genes in Fungi.</title>
        <authorList>
            <consortium name="DOE Joint Genome Institute"/>
            <person name="Mondo S.J."/>
            <person name="Dannebaum R.O."/>
            <person name="Kuo R.C."/>
            <person name="Labutti K."/>
            <person name="Haridas S."/>
            <person name="Kuo A."/>
            <person name="Salamov A."/>
            <person name="Ahrendt S.R."/>
            <person name="Lipzen A."/>
            <person name="Sullivan W."/>
            <person name="Andreopoulos W.B."/>
            <person name="Clum A."/>
            <person name="Lindquist E."/>
            <person name="Daum C."/>
            <person name="Ramamoorthy G.K."/>
            <person name="Gryganskyi A."/>
            <person name="Culley D."/>
            <person name="Magnuson J.K."/>
            <person name="James T.Y."/>
            <person name="O'Malley M.A."/>
            <person name="Stajich J.E."/>
            <person name="Spatafora J.W."/>
            <person name="Visel A."/>
            <person name="Grigoriev I.V."/>
        </authorList>
    </citation>
    <scope>NUCLEOTIDE SEQUENCE [LARGE SCALE GENOMIC DNA]</scope>
    <source>
        <strain evidence="2 3">NRRL 2496</strain>
    </source>
</reference>
<keyword evidence="1" id="KW-0472">Membrane</keyword>
<sequence length="144" mass="16376">MYLAYMGSTLAFGFMTVKTVQFMLLTNCFRFMTQNQKEKKLNVTHASMIWFPGRIGVTVPQATAFFLFPRILVGTHSLKNPASGNKRLVGVARTWFFFPCFLSHYHGSSLPPFDGIGCSLFSLSWCPGRCPTNNKHCHWLRTDL</sequence>
<gene>
    <name evidence="2" type="ORF">BCR43DRAFT_482884</name>
</gene>
<name>A0A1X2HUE6_SYNRA</name>
<feature type="transmembrane region" description="Helical" evidence="1">
    <location>
        <begin position="12"/>
        <end position="32"/>
    </location>
</feature>